<dbReference type="PANTHER" id="PTHR21562">
    <property type="entry name" value="NOTUM-RELATED"/>
    <property type="match status" value="1"/>
</dbReference>
<accession>A0AAD4SJG4</accession>
<keyword evidence="5" id="KW-0964">Secreted</keyword>
<name>A0AAD4SJG4_9MAGN</name>
<keyword evidence="5" id="KW-0961">Cell wall biogenesis/degradation</keyword>
<comment type="subcellular location">
    <subcellularLocation>
        <location evidence="2 5">Secreted</location>
        <location evidence="2 5">Cell wall</location>
    </subcellularLocation>
</comment>
<dbReference type="EMBL" id="JAJJMB010010201">
    <property type="protein sequence ID" value="KAI3910303.1"/>
    <property type="molecule type" value="Genomic_DNA"/>
</dbReference>
<evidence type="ECO:0000313" key="7">
    <source>
        <dbReference type="EMBL" id="KAI3910303.1"/>
    </source>
</evidence>
<dbReference type="Pfam" id="PF03283">
    <property type="entry name" value="PAE"/>
    <property type="match status" value="1"/>
</dbReference>
<comment type="caution">
    <text evidence="7">The sequence shown here is derived from an EMBL/GenBank/DDBJ whole genome shotgun (WGS) entry which is preliminary data.</text>
</comment>
<evidence type="ECO:0000313" key="8">
    <source>
        <dbReference type="Proteomes" id="UP001202328"/>
    </source>
</evidence>
<protein>
    <recommendedName>
        <fullName evidence="5">Pectin acetylesterase</fullName>
        <ecNumber evidence="5">3.1.1.-</ecNumber>
    </recommendedName>
</protein>
<proteinExistence type="inferred from homology"/>
<keyword evidence="4 5" id="KW-0134">Cell wall</keyword>
<evidence type="ECO:0000256" key="6">
    <source>
        <dbReference type="SAM" id="Phobius"/>
    </source>
</evidence>
<organism evidence="7 8">
    <name type="scientific">Papaver atlanticum</name>
    <dbReference type="NCBI Taxonomy" id="357466"/>
    <lineage>
        <taxon>Eukaryota</taxon>
        <taxon>Viridiplantae</taxon>
        <taxon>Streptophyta</taxon>
        <taxon>Embryophyta</taxon>
        <taxon>Tracheophyta</taxon>
        <taxon>Spermatophyta</taxon>
        <taxon>Magnoliopsida</taxon>
        <taxon>Ranunculales</taxon>
        <taxon>Papaveraceae</taxon>
        <taxon>Papaveroideae</taxon>
        <taxon>Papaver</taxon>
    </lineage>
</organism>
<dbReference type="AlphaFoldDB" id="A0AAD4SJG4"/>
<dbReference type="PANTHER" id="PTHR21562:SF83">
    <property type="entry name" value="PECTIN ACETYLESTERASE 4"/>
    <property type="match status" value="1"/>
</dbReference>
<keyword evidence="6" id="KW-0812">Transmembrane</keyword>
<evidence type="ECO:0000256" key="5">
    <source>
        <dbReference type="RuleBase" id="RU363114"/>
    </source>
</evidence>
<evidence type="ECO:0000256" key="3">
    <source>
        <dbReference type="ARBA" id="ARBA00005784"/>
    </source>
</evidence>
<evidence type="ECO:0000256" key="1">
    <source>
        <dbReference type="ARBA" id="ARBA00003534"/>
    </source>
</evidence>
<feature type="transmembrane region" description="Helical" evidence="6">
    <location>
        <begin position="15"/>
        <end position="33"/>
    </location>
</feature>
<gene>
    <name evidence="7" type="ORF">MKW98_009840</name>
</gene>
<reference evidence="7" key="1">
    <citation type="submission" date="2022-04" db="EMBL/GenBank/DDBJ databases">
        <title>A functionally conserved STORR gene fusion in Papaver species that diverged 16.8 million years ago.</title>
        <authorList>
            <person name="Catania T."/>
        </authorList>
    </citation>
    <scope>NUCLEOTIDE SEQUENCE</scope>
    <source>
        <strain evidence="7">S-188037</strain>
    </source>
</reference>
<dbReference type="InterPro" id="IPR004963">
    <property type="entry name" value="PAE/NOTUM"/>
</dbReference>
<dbReference type="GO" id="GO:0016787">
    <property type="term" value="F:hydrolase activity"/>
    <property type="evidence" value="ECO:0007669"/>
    <property type="project" value="UniProtKB-KW"/>
</dbReference>
<keyword evidence="5" id="KW-0378">Hydrolase</keyword>
<feature type="non-terminal residue" evidence="7">
    <location>
        <position position="1"/>
    </location>
</feature>
<dbReference type="Proteomes" id="UP001202328">
    <property type="component" value="Unassembled WGS sequence"/>
</dbReference>
<keyword evidence="8" id="KW-1185">Reference proteome</keyword>
<sequence>MAKSPLWSKWSKKEWIISVIGFTVLSLAIILTLDSSSSSSDHVPNQNQITTPLLDEESLVDLILLQNAQQKGAVCLDGSAPGYHFSKGFDSGSENWLLHIE</sequence>
<evidence type="ECO:0000256" key="2">
    <source>
        <dbReference type="ARBA" id="ARBA00004191"/>
    </source>
</evidence>
<comment type="function">
    <text evidence="1 5">Hydrolyzes acetyl esters in homogalacturonan regions of pectin. In type I primary cell wall, galacturonic acid residues of pectin can be acetylated at the O-2 and O-3 positions. Decreasing the degree of acetylation of pectin gels in vitro alters their physical properties.</text>
</comment>
<keyword evidence="6" id="KW-0472">Membrane</keyword>
<evidence type="ECO:0000256" key="4">
    <source>
        <dbReference type="ARBA" id="ARBA00022512"/>
    </source>
</evidence>
<dbReference type="GO" id="GO:0071555">
    <property type="term" value="P:cell wall organization"/>
    <property type="evidence" value="ECO:0007669"/>
    <property type="project" value="UniProtKB-KW"/>
</dbReference>
<comment type="similarity">
    <text evidence="3 5">Belongs to the pectinacetylesterase family.</text>
</comment>
<keyword evidence="6" id="KW-1133">Transmembrane helix</keyword>
<dbReference type="EC" id="3.1.1.-" evidence="5"/>